<reference evidence="1 2" key="1">
    <citation type="submission" date="2022-07" db="EMBL/GenBank/DDBJ databases">
        <title>Genome-wide signatures of adaptation to extreme environments.</title>
        <authorList>
            <person name="Cho C.H."/>
            <person name="Yoon H.S."/>
        </authorList>
    </citation>
    <scope>NUCLEOTIDE SEQUENCE [LARGE SCALE GENOMIC DNA]</scope>
    <source>
        <strain evidence="1 2">108.79 E11</strain>
    </source>
</reference>
<evidence type="ECO:0000313" key="2">
    <source>
        <dbReference type="Proteomes" id="UP001300502"/>
    </source>
</evidence>
<keyword evidence="2" id="KW-1185">Reference proteome</keyword>
<accession>A0AAV9IHQ1</accession>
<dbReference type="EMBL" id="JANCYU010000045">
    <property type="protein sequence ID" value="KAK4526892.1"/>
    <property type="molecule type" value="Genomic_DNA"/>
</dbReference>
<protein>
    <submittedName>
        <fullName evidence="1">Uncharacterized protein</fullName>
    </submittedName>
</protein>
<dbReference type="AlphaFoldDB" id="A0AAV9IHQ1"/>
<dbReference type="Proteomes" id="UP001300502">
    <property type="component" value="Unassembled WGS sequence"/>
</dbReference>
<comment type="caution">
    <text evidence="1">The sequence shown here is derived from an EMBL/GenBank/DDBJ whole genome shotgun (WGS) entry which is preliminary data.</text>
</comment>
<name>A0AAV9IHQ1_9RHOD</name>
<evidence type="ECO:0000313" key="1">
    <source>
        <dbReference type="EMBL" id="KAK4526892.1"/>
    </source>
</evidence>
<gene>
    <name evidence="1" type="ORF">GAYE_SCF29G4810</name>
</gene>
<sequence>MPRQQGLKSALVSAKTCYRKGDIRTAIALLESALLEWNCCKQNKDSLWHQTVAVLNTLRQKVEQPREETVDGIETQSTVAAFHPPNSGLWTEKRVLNDNQRIDSKSHQEYTLKKLKELREETQLLLTQVETVKSEVSSLSNNLTSKQSYTLRRLSVFNRRCRYMMTAVTE</sequence>
<organism evidence="1 2">
    <name type="scientific">Galdieria yellowstonensis</name>
    <dbReference type="NCBI Taxonomy" id="3028027"/>
    <lineage>
        <taxon>Eukaryota</taxon>
        <taxon>Rhodophyta</taxon>
        <taxon>Bangiophyceae</taxon>
        <taxon>Galdieriales</taxon>
        <taxon>Galdieriaceae</taxon>
        <taxon>Galdieria</taxon>
    </lineage>
</organism>
<proteinExistence type="predicted"/>